<organism evidence="2">
    <name type="scientific">Tetraselmis sp. GSL018</name>
    <dbReference type="NCBI Taxonomy" id="582737"/>
    <lineage>
        <taxon>Eukaryota</taxon>
        <taxon>Viridiplantae</taxon>
        <taxon>Chlorophyta</taxon>
        <taxon>core chlorophytes</taxon>
        <taxon>Chlorodendrophyceae</taxon>
        <taxon>Chlorodendrales</taxon>
        <taxon>Chlorodendraceae</taxon>
        <taxon>Tetraselmis</taxon>
    </lineage>
</organism>
<dbReference type="AlphaFoldDB" id="A0A061QWQ0"/>
<feature type="non-terminal residue" evidence="2">
    <location>
        <position position="1"/>
    </location>
</feature>
<reference evidence="2" key="1">
    <citation type="submission" date="2014-05" db="EMBL/GenBank/DDBJ databases">
        <title>The transcriptome of the halophilic microalga Tetraselmis sp. GSL018 isolated from the Great Salt Lake, Utah.</title>
        <authorList>
            <person name="Jinkerson R.E."/>
            <person name="D'Adamo S."/>
            <person name="Posewitz M.C."/>
        </authorList>
    </citation>
    <scope>NUCLEOTIDE SEQUENCE</scope>
    <source>
        <strain evidence="2">GSL018</strain>
    </source>
</reference>
<gene>
    <name evidence="2" type="ORF">TSPGSL018_22472</name>
</gene>
<proteinExistence type="predicted"/>
<dbReference type="EMBL" id="GBEZ01024236">
    <property type="protein sequence ID" value="JAC62731.1"/>
    <property type="molecule type" value="Transcribed_RNA"/>
</dbReference>
<feature type="non-terminal residue" evidence="2">
    <location>
        <position position="76"/>
    </location>
</feature>
<feature type="region of interest" description="Disordered" evidence="1">
    <location>
        <begin position="1"/>
        <end position="53"/>
    </location>
</feature>
<evidence type="ECO:0000256" key="1">
    <source>
        <dbReference type="SAM" id="MobiDB-lite"/>
    </source>
</evidence>
<evidence type="ECO:0000313" key="2">
    <source>
        <dbReference type="EMBL" id="JAC62731.1"/>
    </source>
</evidence>
<protein>
    <submittedName>
        <fullName evidence="2">Uncharacterized protein</fullName>
    </submittedName>
</protein>
<sequence length="76" mass="8617">LRGKVVGRGRVQSPPHSALPALTNGDEQASSKRHRSWAAPGGDAPGDESWRRRVKEKQLTERVRAGKWCRREFRIE</sequence>
<name>A0A061QWQ0_9CHLO</name>
<accession>A0A061QWQ0</accession>